<dbReference type="Proteomes" id="UP001150904">
    <property type="component" value="Unassembled WGS sequence"/>
</dbReference>
<keyword evidence="2" id="KW-1185">Reference proteome</keyword>
<evidence type="ECO:0000313" key="2">
    <source>
        <dbReference type="Proteomes" id="UP001150904"/>
    </source>
</evidence>
<proteinExistence type="predicted"/>
<organism evidence="1 2">
    <name type="scientific">Penicillium cinerascens</name>
    <dbReference type="NCBI Taxonomy" id="70096"/>
    <lineage>
        <taxon>Eukaryota</taxon>
        <taxon>Fungi</taxon>
        <taxon>Dikarya</taxon>
        <taxon>Ascomycota</taxon>
        <taxon>Pezizomycotina</taxon>
        <taxon>Eurotiomycetes</taxon>
        <taxon>Eurotiomycetidae</taxon>
        <taxon>Eurotiales</taxon>
        <taxon>Aspergillaceae</taxon>
        <taxon>Penicillium</taxon>
    </lineage>
</organism>
<dbReference type="OrthoDB" id="4664297at2759"/>
<sequence>MSTPRLIDPQNARIGSLESPNLKVLQSFLPIKRQPNKQHAMISRYTDQEEIHTLPPCEAGMETSPEPLAQCSIEGTLSILVSGGNIQAELFKLTAVLSQYNENGEKVTLEEIRTVRKSYAGIIIENGRQKFYHSRPSSIIIDFSVLKLLPYGAYYNLVQHPMLFVTLRNWFAE</sequence>
<name>A0A9W9M9R3_9EURO</name>
<dbReference type="EMBL" id="JAPQKR010000015">
    <property type="protein sequence ID" value="KAJ5194515.1"/>
    <property type="molecule type" value="Genomic_DNA"/>
</dbReference>
<reference evidence="1" key="2">
    <citation type="journal article" date="2023" name="IMA Fungus">
        <title>Comparative genomic study of the Penicillium genus elucidates a diverse pangenome and 15 lateral gene transfer events.</title>
        <authorList>
            <person name="Petersen C."/>
            <person name="Sorensen T."/>
            <person name="Nielsen M.R."/>
            <person name="Sondergaard T.E."/>
            <person name="Sorensen J.L."/>
            <person name="Fitzpatrick D.A."/>
            <person name="Frisvad J.C."/>
            <person name="Nielsen K.L."/>
        </authorList>
    </citation>
    <scope>NUCLEOTIDE SEQUENCE</scope>
    <source>
        <strain evidence="1">IBT 15544</strain>
    </source>
</reference>
<dbReference type="AlphaFoldDB" id="A0A9W9M9R3"/>
<dbReference type="GeneID" id="83182316"/>
<evidence type="ECO:0000313" key="1">
    <source>
        <dbReference type="EMBL" id="KAJ5194515.1"/>
    </source>
</evidence>
<dbReference type="RefSeq" id="XP_058305003.1">
    <property type="nucleotide sequence ID" value="XM_058455015.1"/>
</dbReference>
<reference evidence="1" key="1">
    <citation type="submission" date="2022-12" db="EMBL/GenBank/DDBJ databases">
        <authorList>
            <person name="Petersen C."/>
        </authorList>
    </citation>
    <scope>NUCLEOTIDE SEQUENCE</scope>
    <source>
        <strain evidence="1">IBT 15544</strain>
    </source>
</reference>
<protein>
    <submittedName>
        <fullName evidence="1">Uncharacterized protein</fullName>
    </submittedName>
</protein>
<gene>
    <name evidence="1" type="ORF">N7498_007953</name>
</gene>
<accession>A0A9W9M9R3</accession>
<comment type="caution">
    <text evidence="1">The sequence shown here is derived from an EMBL/GenBank/DDBJ whole genome shotgun (WGS) entry which is preliminary data.</text>
</comment>